<dbReference type="InterPro" id="IPR047654">
    <property type="entry name" value="IS1634_transpos"/>
</dbReference>
<dbReference type="EMBL" id="BLRY01000058">
    <property type="protein sequence ID" value="GFP27715.1"/>
    <property type="molecule type" value="Genomic_DNA"/>
</dbReference>
<dbReference type="RefSeq" id="WP_258189505.1">
    <property type="nucleotide sequence ID" value="NZ_BLRY01000058.1"/>
</dbReference>
<organism evidence="2 3">
    <name type="scientific">Candidatus Hakubella thermalkaliphila</name>
    <dbReference type="NCBI Taxonomy" id="2754717"/>
    <lineage>
        <taxon>Bacteria</taxon>
        <taxon>Bacillati</taxon>
        <taxon>Actinomycetota</taxon>
        <taxon>Actinomycetota incertae sedis</taxon>
        <taxon>Candidatus Hakubellales</taxon>
        <taxon>Candidatus Hakubellaceae</taxon>
        <taxon>Candidatus Hakubella</taxon>
    </lineage>
</organism>
<accession>A0A6V8P509</accession>
<keyword evidence="3" id="KW-1185">Reference proteome</keyword>
<evidence type="ECO:0000259" key="1">
    <source>
        <dbReference type="Pfam" id="PF14104"/>
    </source>
</evidence>
<reference evidence="2 3" key="1">
    <citation type="journal article" date="2020" name="Front. Microbiol.">
        <title>Single-cell genomics of novel Actinobacteria with the Wood-Ljungdahl pathway discovered in a serpentinizing system.</title>
        <authorList>
            <person name="Merino N."/>
            <person name="Kawai M."/>
            <person name="Boyd E.S."/>
            <person name="Colman D.R."/>
            <person name="McGlynn S.E."/>
            <person name="Nealson K.H."/>
            <person name="Kurokawa K."/>
            <person name="Hongoh Y."/>
        </authorList>
    </citation>
    <scope>NUCLEOTIDE SEQUENCE [LARGE SCALE GENOMIC DNA]</scope>
    <source>
        <strain evidence="2 3">S33</strain>
    </source>
</reference>
<gene>
    <name evidence="2" type="ORF">HKBW3S33_01125</name>
</gene>
<evidence type="ECO:0000313" key="2">
    <source>
        <dbReference type="EMBL" id="GFP27715.1"/>
    </source>
</evidence>
<proteinExistence type="predicted"/>
<evidence type="ECO:0000313" key="3">
    <source>
        <dbReference type="Proteomes" id="UP000591948"/>
    </source>
</evidence>
<name>A0A6V8P509_9ACTN</name>
<dbReference type="Proteomes" id="UP000591948">
    <property type="component" value="Unassembled WGS sequence"/>
</dbReference>
<comment type="caution">
    <text evidence="2">The sequence shown here is derived from an EMBL/GenBank/DDBJ whole genome shotgun (WGS) entry which is preliminary data.</text>
</comment>
<dbReference type="PANTHER" id="PTHR34614:SF2">
    <property type="entry name" value="TRANSPOSASE IS4-LIKE DOMAIN-CONTAINING PROTEIN"/>
    <property type="match status" value="1"/>
</dbReference>
<dbReference type="Pfam" id="PF14104">
    <property type="entry name" value="DUF4277"/>
    <property type="match status" value="1"/>
</dbReference>
<feature type="domain" description="DUF4277" evidence="1">
    <location>
        <begin position="13"/>
        <end position="115"/>
    </location>
</feature>
<protein>
    <recommendedName>
        <fullName evidence="1">DUF4277 domain-containing protein</fullName>
    </recommendedName>
</protein>
<dbReference type="PANTHER" id="PTHR34614">
    <property type="match status" value="1"/>
</dbReference>
<dbReference type="InterPro" id="IPR025457">
    <property type="entry name" value="DUF4277"/>
</dbReference>
<dbReference type="NCBIfam" id="NF033559">
    <property type="entry name" value="transpos_IS1634"/>
    <property type="match status" value="1"/>
</dbReference>
<sequence length="564" mass="63977">MSDIKAMLKEMNISQAEHLPIVAEFCRRIGIADAVNAAVPTEMTVNVGTVVQLMVLDTLSGRSPLYRLERFAESVDTGLLLDREIPAGAFNDTTLGRAMDAIYDAGTEQLVSQIAFSATRAFPEDMDMRHVHFDTTSVSVWGGYPMCNEEESQLQVTNGYSKDHRPDLKQFLVKMLCIHRNIPIVGGCENGNVSDKTINNAVLTNLSEYMARHGLAEGAFVYITDSAMVTPKNLEAIGDNFFITRLPFNYKETDRVVLEAARKGEWTKVETEVRSSGSRKAAKYRVCEMTVILGEKSYRAIVVHSDAHDKRKEKRLNRRLAESRENPKGMLKEAGKVEYFCREDAEAAAEKLCREKSSYHSCECRVMKKVTYFRGRPPKNGERRISKVRYALEGEVVERSEEVERIREAAGCFVLLTNTPTEGEMAHSPVDVLAAYKEQHGIERNFGFLKDPLFVNDMFVKRPDRIEVLGFILLTSLLVWNLMEHVMREYLKRTDTTIPGWDRKSTQKPTSFMMTTKFKGVLVAELDGEWCFLAPLSSEQQQYIRALGLTEDSLLRRSKTRDQK</sequence>
<dbReference type="AlphaFoldDB" id="A0A6V8P509"/>